<dbReference type="InterPro" id="IPR035992">
    <property type="entry name" value="Ricin_B-like_lectins"/>
</dbReference>
<protein>
    <recommendedName>
        <fullName evidence="3">Ricin B lectin domain-containing protein</fullName>
    </recommendedName>
</protein>
<accession>A0A4S8QQU1</accession>
<evidence type="ECO:0000313" key="2">
    <source>
        <dbReference type="Proteomes" id="UP000308671"/>
    </source>
</evidence>
<evidence type="ECO:0008006" key="3">
    <source>
        <dbReference type="Google" id="ProtNLM"/>
    </source>
</evidence>
<reference evidence="1 2" key="1">
    <citation type="submission" date="2017-12" db="EMBL/GenBank/DDBJ databases">
        <title>Comparative genomics of Botrytis spp.</title>
        <authorList>
            <person name="Valero-Jimenez C.A."/>
            <person name="Tapia P."/>
            <person name="Veloso J."/>
            <person name="Silva-Moreno E."/>
            <person name="Staats M."/>
            <person name="Valdes J.H."/>
            <person name="Van Kan J.A.L."/>
        </authorList>
    </citation>
    <scope>NUCLEOTIDE SEQUENCE [LARGE SCALE GENOMIC DNA]</scope>
    <source>
        <strain evidence="1 2">MUCL435</strain>
    </source>
</reference>
<evidence type="ECO:0000313" key="1">
    <source>
        <dbReference type="EMBL" id="THV47493.1"/>
    </source>
</evidence>
<dbReference type="Proteomes" id="UP000308671">
    <property type="component" value="Unassembled WGS sequence"/>
</dbReference>
<dbReference type="OrthoDB" id="3472627at2759"/>
<gene>
    <name evidence="1" type="ORF">BGAL_0307g00170</name>
</gene>
<dbReference type="EMBL" id="PQXL01000307">
    <property type="protein sequence ID" value="THV47493.1"/>
    <property type="molecule type" value="Genomic_DNA"/>
</dbReference>
<dbReference type="AlphaFoldDB" id="A0A4S8QQU1"/>
<name>A0A4S8QQU1_9HELO</name>
<dbReference type="SUPFAM" id="SSF50370">
    <property type="entry name" value="Ricin B-like lectins"/>
    <property type="match status" value="1"/>
</dbReference>
<comment type="caution">
    <text evidence="1">The sequence shown here is derived from an EMBL/GenBank/DDBJ whole genome shotgun (WGS) entry which is preliminary data.</text>
</comment>
<dbReference type="Gene3D" id="2.80.10.50">
    <property type="match status" value="1"/>
</dbReference>
<sequence>MNTSVASICPLIDGKYHLISGVTMGQAALYLSVVEGRVTSSGTPTVWFFAYQSERGSYRIWQDGTENVLDSTQQEYNSAVVYKHHGKDWQQWAARLQIDSTRAPADPKRVTGFTLTPLSFPQNLLTMDGGSVGVLPALPQGENIAPRQLWYAIPV</sequence>
<organism evidence="1 2">
    <name type="scientific">Botrytis galanthina</name>
    <dbReference type="NCBI Taxonomy" id="278940"/>
    <lineage>
        <taxon>Eukaryota</taxon>
        <taxon>Fungi</taxon>
        <taxon>Dikarya</taxon>
        <taxon>Ascomycota</taxon>
        <taxon>Pezizomycotina</taxon>
        <taxon>Leotiomycetes</taxon>
        <taxon>Helotiales</taxon>
        <taxon>Sclerotiniaceae</taxon>
        <taxon>Botrytis</taxon>
    </lineage>
</organism>
<keyword evidence="2" id="KW-1185">Reference proteome</keyword>
<proteinExistence type="predicted"/>